<dbReference type="Proteomes" id="UP000824120">
    <property type="component" value="Chromosome 4"/>
</dbReference>
<evidence type="ECO:0000313" key="2">
    <source>
        <dbReference type="EMBL" id="KAG5610658.1"/>
    </source>
</evidence>
<dbReference type="Pfam" id="PF07059">
    <property type="entry name" value="EDR2_C"/>
    <property type="match status" value="2"/>
</dbReference>
<reference evidence="2 3" key="1">
    <citation type="submission" date="2020-09" db="EMBL/GenBank/DDBJ databases">
        <title>De no assembly of potato wild relative species, Solanum commersonii.</title>
        <authorList>
            <person name="Cho K."/>
        </authorList>
    </citation>
    <scope>NUCLEOTIDE SEQUENCE [LARGE SCALE GENOMIC DNA]</scope>
    <source>
        <strain evidence="2">LZ3.2</strain>
        <tissue evidence="2">Leaf</tissue>
    </source>
</reference>
<dbReference type="InterPro" id="IPR045096">
    <property type="entry name" value="EDR2-like"/>
</dbReference>
<name>A0A9J5ZDD8_SOLCO</name>
<dbReference type="PANTHER" id="PTHR12136:SF115">
    <property type="entry name" value="PROTEIN ENHANCED DISEASE RESISTANCE 2-LIKE ISOFORM X1"/>
    <property type="match status" value="1"/>
</dbReference>
<dbReference type="OrthoDB" id="9970435at2759"/>
<dbReference type="EMBL" id="JACXVP010000004">
    <property type="protein sequence ID" value="KAG5610658.1"/>
    <property type="molecule type" value="Genomic_DNA"/>
</dbReference>
<keyword evidence="3" id="KW-1185">Reference proteome</keyword>
<dbReference type="AlphaFoldDB" id="A0A9J5ZDD8"/>
<evidence type="ECO:0000313" key="3">
    <source>
        <dbReference type="Proteomes" id="UP000824120"/>
    </source>
</evidence>
<comment type="caution">
    <text evidence="2">The sequence shown here is derived from an EMBL/GenBank/DDBJ whole genome shotgun (WGS) entry which is preliminary data.</text>
</comment>
<dbReference type="PANTHER" id="PTHR12136">
    <property type="entry name" value="ENHANCED DISEASE RESISTANCE-RELATED"/>
    <property type="match status" value="1"/>
</dbReference>
<organism evidence="2 3">
    <name type="scientific">Solanum commersonii</name>
    <name type="common">Commerson's wild potato</name>
    <name type="synonym">Commerson's nightshade</name>
    <dbReference type="NCBI Taxonomy" id="4109"/>
    <lineage>
        <taxon>Eukaryota</taxon>
        <taxon>Viridiplantae</taxon>
        <taxon>Streptophyta</taxon>
        <taxon>Embryophyta</taxon>
        <taxon>Tracheophyta</taxon>
        <taxon>Spermatophyta</taxon>
        <taxon>Magnoliopsida</taxon>
        <taxon>eudicotyledons</taxon>
        <taxon>Gunneridae</taxon>
        <taxon>Pentapetalae</taxon>
        <taxon>asterids</taxon>
        <taxon>lamiids</taxon>
        <taxon>Solanales</taxon>
        <taxon>Solanaceae</taxon>
        <taxon>Solanoideae</taxon>
        <taxon>Solaneae</taxon>
        <taxon>Solanum</taxon>
    </lineage>
</organism>
<accession>A0A9J5ZDD8</accession>
<feature type="domain" description="Protein ENHANCED DISEASE RESISTANCE 2 C-terminal" evidence="1">
    <location>
        <begin position="215"/>
        <end position="326"/>
    </location>
</feature>
<dbReference type="InterPro" id="IPR009769">
    <property type="entry name" value="EDR2_C"/>
</dbReference>
<feature type="domain" description="Protein ENHANCED DISEASE RESISTANCE 2 C-terminal" evidence="1">
    <location>
        <begin position="332"/>
        <end position="388"/>
    </location>
</feature>
<protein>
    <recommendedName>
        <fullName evidence="1">Protein ENHANCED DISEASE RESISTANCE 2 C-terminal domain-containing protein</fullName>
    </recommendedName>
</protein>
<evidence type="ECO:0000259" key="1">
    <source>
        <dbReference type="Pfam" id="PF07059"/>
    </source>
</evidence>
<sequence>MHYFGNCLGGGHVITPTKHDKPSITKHMIAIDWKLWKPYMKKGATVSMTIRFLERIAVTALREMFKTKEGNYFSKLSPAVLTRDVDLPVSEKKEIKTEVDYKMITDERVTNEAKNPVSSNLTILDDAADEFYDVPEPSDDEHHAWASNASPEVGCMESYNTKLTTANIVKKLHDLTIQKKGYMDLQEMARDQECVSFCYGETLQKDQSFGMPYSWAAADPSSFFIRADSYLANQEKVKAKSTLMQMVVADWLRSARREDDLASRPGGIAQRYASQDRPEFFFIINIQVPGATTYNLALYYILTSPLEETPLLERFVNEDDSFRNSRKFVLIFQLGIDVGSSIVARGVVSLVLGYLNNLVIEMAFLIQDNTSEELPEFLLGTCRLNHLDVSKSIQTDSVSIS</sequence>
<gene>
    <name evidence="2" type="ORF">H5410_021939</name>
</gene>
<proteinExistence type="predicted"/>